<organism evidence="2 3">
    <name type="scientific">Porites lobata</name>
    <dbReference type="NCBI Taxonomy" id="104759"/>
    <lineage>
        <taxon>Eukaryota</taxon>
        <taxon>Metazoa</taxon>
        <taxon>Cnidaria</taxon>
        <taxon>Anthozoa</taxon>
        <taxon>Hexacorallia</taxon>
        <taxon>Scleractinia</taxon>
        <taxon>Fungiina</taxon>
        <taxon>Poritidae</taxon>
        <taxon>Porites</taxon>
    </lineage>
</organism>
<accession>A0ABN8PM81</accession>
<sequence length="241" mass="26974">MGIAVRNGDGNNTTTTSTRTLSRNQTLFTRENSIEDPLLEHAQTYVGENFVVRHGNPFNLRRKVCSKTNSGVVFTEFKQLKPVSKMSLSTGAKRMFTCQNAGGSSEKSEILSFELLQRCFGADLQKTEMEVQYFPEGGPITDYTCTMFSTKLGVSVTRAMNYHGDFTVEDAGKLLNKKLRGVITSTRNTMEKWSKQILHVWATSLAESVLIAEAYYQLPRNLKSNTVVLVTVTQNNEVFTN</sequence>
<proteinExistence type="predicted"/>
<feature type="region of interest" description="Disordered" evidence="1">
    <location>
        <begin position="1"/>
        <end position="25"/>
    </location>
</feature>
<name>A0ABN8PM81_9CNID</name>
<evidence type="ECO:0000256" key="1">
    <source>
        <dbReference type="SAM" id="MobiDB-lite"/>
    </source>
</evidence>
<evidence type="ECO:0000313" key="2">
    <source>
        <dbReference type="EMBL" id="CAH3144105.1"/>
    </source>
</evidence>
<protein>
    <submittedName>
        <fullName evidence="2">Uncharacterized protein</fullName>
    </submittedName>
</protein>
<keyword evidence="3" id="KW-1185">Reference proteome</keyword>
<reference evidence="2 3" key="1">
    <citation type="submission" date="2022-05" db="EMBL/GenBank/DDBJ databases">
        <authorList>
            <consortium name="Genoscope - CEA"/>
            <person name="William W."/>
        </authorList>
    </citation>
    <scope>NUCLEOTIDE SEQUENCE [LARGE SCALE GENOMIC DNA]</scope>
</reference>
<dbReference type="Proteomes" id="UP001159405">
    <property type="component" value="Unassembled WGS sequence"/>
</dbReference>
<feature type="compositionally biased region" description="Low complexity" evidence="1">
    <location>
        <begin position="12"/>
        <end position="25"/>
    </location>
</feature>
<evidence type="ECO:0000313" key="3">
    <source>
        <dbReference type="Proteomes" id="UP001159405"/>
    </source>
</evidence>
<gene>
    <name evidence="2" type="ORF">PLOB_00043783</name>
</gene>
<comment type="caution">
    <text evidence="2">The sequence shown here is derived from an EMBL/GenBank/DDBJ whole genome shotgun (WGS) entry which is preliminary data.</text>
</comment>
<dbReference type="EMBL" id="CALNXK010000072">
    <property type="protein sequence ID" value="CAH3144105.1"/>
    <property type="molecule type" value="Genomic_DNA"/>
</dbReference>